<reference evidence="9 10" key="1">
    <citation type="journal article" date="2017" name="Nat. Commun.">
        <title>Genome assembly with in vitro proximity ligation data and whole-genome triplication in lettuce.</title>
        <authorList>
            <person name="Reyes-Chin-Wo S."/>
            <person name="Wang Z."/>
            <person name="Yang X."/>
            <person name="Kozik A."/>
            <person name="Arikit S."/>
            <person name="Song C."/>
            <person name="Xia L."/>
            <person name="Froenicke L."/>
            <person name="Lavelle D.O."/>
            <person name="Truco M.J."/>
            <person name="Xia R."/>
            <person name="Zhu S."/>
            <person name="Xu C."/>
            <person name="Xu H."/>
            <person name="Xu X."/>
            <person name="Cox K."/>
            <person name="Korf I."/>
            <person name="Meyers B.C."/>
            <person name="Michelmore R.W."/>
        </authorList>
    </citation>
    <scope>NUCLEOTIDE SEQUENCE [LARGE SCALE GENOMIC DNA]</scope>
    <source>
        <strain evidence="10">cv. Salinas</strain>
        <tissue evidence="9">Seedlings</tissue>
    </source>
</reference>
<dbReference type="EMBL" id="NBSK02000005">
    <property type="protein sequence ID" value="KAJ0203101.1"/>
    <property type="molecule type" value="Genomic_DNA"/>
</dbReference>
<sequence>MFMAIVIQRRLSKRNNHNLISKEDMLKRQLERERLLHKLLKGGKCRELIRVSEQDFRKLCTILQRDDGLLRTQGCIYRVLRSVVALESYYIQQPKGDVVPKEIQEKKRFYPYFKNGVWEINGTHVRVKVPNKDVARYRGHKGYPTINVLVACSFDLKFTYVLTMWEGTASDSRIVKDALKRDDKLLIPRSRYCLVDAGLPHTIELMTPYRGVRVFCSPPVNARELFNLRHASLRNAIKRAFGVLKRRFPIIRSTHEPFYLCDTQSYIFVACCILHNFLLDEDRDKKFEYEVLQEVLNEQPQQVRHDVNNGRLGSDGAEELRDVVTTQMWDDYLLKPNNEINIHIFPMDNVLVEALVKDDQLGNRVHGTITSQTYANMIAGMSKEFNRPITKDKWYDMYRGTLLSGFSWNSLTKYIEAGEEANPDVAALKTKKISNYDQLVMLFSDDRTSRAKAETKKEKKMSG</sequence>
<comment type="subcellular location">
    <subcellularLocation>
        <location evidence="2">Nucleus</location>
    </subcellularLocation>
</comment>
<evidence type="ECO:0000256" key="2">
    <source>
        <dbReference type="ARBA" id="ARBA00004123"/>
    </source>
</evidence>
<keyword evidence="7" id="KW-0539">Nucleus</keyword>
<dbReference type="GO" id="GO:0016787">
    <property type="term" value="F:hydrolase activity"/>
    <property type="evidence" value="ECO:0007669"/>
    <property type="project" value="UniProtKB-KW"/>
</dbReference>
<proteinExistence type="inferred from homology"/>
<feature type="domain" description="DDE Tnp4" evidence="8">
    <location>
        <begin position="120"/>
        <end position="276"/>
    </location>
</feature>
<evidence type="ECO:0000256" key="6">
    <source>
        <dbReference type="ARBA" id="ARBA00022801"/>
    </source>
</evidence>
<evidence type="ECO:0000256" key="1">
    <source>
        <dbReference type="ARBA" id="ARBA00001968"/>
    </source>
</evidence>
<dbReference type="PANTHER" id="PTHR22930">
    <property type="match status" value="1"/>
</dbReference>
<name>A0A9R1VB57_LACSA</name>
<dbReference type="InterPro" id="IPR045249">
    <property type="entry name" value="HARBI1-like"/>
</dbReference>
<keyword evidence="10" id="KW-1185">Reference proteome</keyword>
<evidence type="ECO:0000259" key="8">
    <source>
        <dbReference type="Pfam" id="PF13359"/>
    </source>
</evidence>
<dbReference type="PANTHER" id="PTHR22930:SF268">
    <property type="entry name" value="NUCLEASE HARBI1"/>
    <property type="match status" value="1"/>
</dbReference>
<comment type="similarity">
    <text evidence="3">Belongs to the HARBI1 family.</text>
</comment>
<evidence type="ECO:0000313" key="10">
    <source>
        <dbReference type="Proteomes" id="UP000235145"/>
    </source>
</evidence>
<gene>
    <name evidence="9" type="ORF">LSAT_V11C500239260</name>
</gene>
<dbReference type="AlphaFoldDB" id="A0A9R1VB57"/>
<dbReference type="GO" id="GO:0046872">
    <property type="term" value="F:metal ion binding"/>
    <property type="evidence" value="ECO:0007669"/>
    <property type="project" value="UniProtKB-KW"/>
</dbReference>
<evidence type="ECO:0000256" key="4">
    <source>
        <dbReference type="ARBA" id="ARBA00022722"/>
    </source>
</evidence>
<evidence type="ECO:0000256" key="3">
    <source>
        <dbReference type="ARBA" id="ARBA00006958"/>
    </source>
</evidence>
<keyword evidence="4" id="KW-0540">Nuclease</keyword>
<dbReference type="Pfam" id="PF13359">
    <property type="entry name" value="DDE_Tnp_4"/>
    <property type="match status" value="1"/>
</dbReference>
<evidence type="ECO:0000313" key="9">
    <source>
        <dbReference type="EMBL" id="KAJ0203101.1"/>
    </source>
</evidence>
<dbReference type="InterPro" id="IPR027806">
    <property type="entry name" value="HARBI1_dom"/>
</dbReference>
<evidence type="ECO:0000256" key="5">
    <source>
        <dbReference type="ARBA" id="ARBA00022723"/>
    </source>
</evidence>
<dbReference type="Proteomes" id="UP000235145">
    <property type="component" value="Unassembled WGS sequence"/>
</dbReference>
<evidence type="ECO:0000256" key="7">
    <source>
        <dbReference type="ARBA" id="ARBA00023242"/>
    </source>
</evidence>
<comment type="caution">
    <text evidence="9">The sequence shown here is derived from an EMBL/GenBank/DDBJ whole genome shotgun (WGS) entry which is preliminary data.</text>
</comment>
<dbReference type="GO" id="GO:0005634">
    <property type="term" value="C:nucleus"/>
    <property type="evidence" value="ECO:0007669"/>
    <property type="project" value="UniProtKB-SubCell"/>
</dbReference>
<accession>A0A9R1VB57</accession>
<protein>
    <recommendedName>
        <fullName evidence="8">DDE Tnp4 domain-containing protein</fullName>
    </recommendedName>
</protein>
<organism evidence="9 10">
    <name type="scientific">Lactuca sativa</name>
    <name type="common">Garden lettuce</name>
    <dbReference type="NCBI Taxonomy" id="4236"/>
    <lineage>
        <taxon>Eukaryota</taxon>
        <taxon>Viridiplantae</taxon>
        <taxon>Streptophyta</taxon>
        <taxon>Embryophyta</taxon>
        <taxon>Tracheophyta</taxon>
        <taxon>Spermatophyta</taxon>
        <taxon>Magnoliopsida</taxon>
        <taxon>eudicotyledons</taxon>
        <taxon>Gunneridae</taxon>
        <taxon>Pentapetalae</taxon>
        <taxon>asterids</taxon>
        <taxon>campanulids</taxon>
        <taxon>Asterales</taxon>
        <taxon>Asteraceae</taxon>
        <taxon>Cichorioideae</taxon>
        <taxon>Cichorieae</taxon>
        <taxon>Lactucinae</taxon>
        <taxon>Lactuca</taxon>
    </lineage>
</organism>
<dbReference type="GO" id="GO:0004518">
    <property type="term" value="F:nuclease activity"/>
    <property type="evidence" value="ECO:0007669"/>
    <property type="project" value="UniProtKB-KW"/>
</dbReference>
<keyword evidence="6" id="KW-0378">Hydrolase</keyword>
<comment type="cofactor">
    <cofactor evidence="1">
        <name>a divalent metal cation</name>
        <dbReference type="ChEBI" id="CHEBI:60240"/>
    </cofactor>
</comment>
<keyword evidence="5" id="KW-0479">Metal-binding</keyword>